<accession>A0A1C3ECH1</accession>
<organism evidence="1 2">
    <name type="scientific">Veronia pacifica</name>
    <dbReference type="NCBI Taxonomy" id="1080227"/>
    <lineage>
        <taxon>Bacteria</taxon>
        <taxon>Pseudomonadati</taxon>
        <taxon>Pseudomonadota</taxon>
        <taxon>Gammaproteobacteria</taxon>
        <taxon>Vibrionales</taxon>
        <taxon>Vibrionaceae</taxon>
        <taxon>Veronia</taxon>
    </lineage>
</organism>
<proteinExistence type="predicted"/>
<dbReference type="AlphaFoldDB" id="A0A1C3ECH1"/>
<protein>
    <submittedName>
        <fullName evidence="1">Uncharacterized protein</fullName>
    </submittedName>
</protein>
<evidence type="ECO:0000313" key="2">
    <source>
        <dbReference type="Proteomes" id="UP000094936"/>
    </source>
</evidence>
<dbReference type="STRING" id="1080227.A8L45_18520"/>
<dbReference type="EMBL" id="LYBM01000043">
    <property type="protein sequence ID" value="ODA30933.1"/>
    <property type="molecule type" value="Genomic_DNA"/>
</dbReference>
<dbReference type="RefSeq" id="WP_068904847.1">
    <property type="nucleotide sequence ID" value="NZ_JBHUIF010000004.1"/>
</dbReference>
<sequence>MDHSHKKTTDCYISLKNYRVNPVYARVAKGEFARNTTSEDIKKTIAVQSFWNKVFSIDMFANFAGTTQKAELRKQISLESLETSDELTVGKCQILATTNKKSINERQYRLKTTFEVVEGQTRQASLKLGLTFNDWERSDFICAPGSSYNGGRFKKIKTRYPPFMPVELQKEDIPIVTSEIPGLDPEAPQSSMQLPLTELTSPMIGVWLKDRNLAVWVQIDLNTSGQNNGFYVSEDLNQKKLNIALMTPCVREKFSSHGASAMPSWDQGETLTKGDNVTLSFIVSEFDCRNIDDFYQGYTEILIAEHDVPHLSDKTLPLSEAWSLIEPFIMSNGGQKSTAIIMRALFHHLLRPMHGVQAGLAVSPSPTHCLPMAILNLKKERCVISTFSFRMVDNPTKVSSSERQTVNAGAVTITTRVSLTLAQQTGFKSDDAVTIYILPLNILNCSTPEANHH</sequence>
<dbReference type="OrthoDB" id="1381994at2"/>
<name>A0A1C3ECH1_9GAMM</name>
<dbReference type="Proteomes" id="UP000094936">
    <property type="component" value="Unassembled WGS sequence"/>
</dbReference>
<keyword evidence="2" id="KW-1185">Reference proteome</keyword>
<evidence type="ECO:0000313" key="1">
    <source>
        <dbReference type="EMBL" id="ODA30933.1"/>
    </source>
</evidence>
<gene>
    <name evidence="1" type="ORF">A8L45_18520</name>
</gene>
<reference evidence="1 2" key="1">
    <citation type="submission" date="2016-05" db="EMBL/GenBank/DDBJ databases">
        <title>Genomic Taxonomy of the Vibrionaceae.</title>
        <authorList>
            <person name="Gomez-Gil B."/>
            <person name="Enciso-Ibarra J."/>
        </authorList>
    </citation>
    <scope>NUCLEOTIDE SEQUENCE [LARGE SCALE GENOMIC DNA]</scope>
    <source>
        <strain evidence="1 2">CAIM 1920</strain>
    </source>
</reference>
<comment type="caution">
    <text evidence="1">The sequence shown here is derived from an EMBL/GenBank/DDBJ whole genome shotgun (WGS) entry which is preliminary data.</text>
</comment>